<proteinExistence type="predicted"/>
<dbReference type="InterPro" id="IPR036388">
    <property type="entry name" value="WH-like_DNA-bd_sf"/>
</dbReference>
<evidence type="ECO:0000259" key="1">
    <source>
        <dbReference type="Pfam" id="PF03551"/>
    </source>
</evidence>
<evidence type="ECO:0000313" key="2">
    <source>
        <dbReference type="EMBL" id="TWJ16270.1"/>
    </source>
</evidence>
<dbReference type="SUPFAM" id="SSF46785">
    <property type="entry name" value="Winged helix' DNA-binding domain"/>
    <property type="match status" value="1"/>
</dbReference>
<dbReference type="InterPro" id="IPR052509">
    <property type="entry name" value="Metal_resp_DNA-bind_regulator"/>
</dbReference>
<gene>
    <name evidence="2" type="ORF">LX16_1997</name>
</gene>
<reference evidence="2 3" key="1">
    <citation type="journal article" date="2013" name="Stand. Genomic Sci.">
        <title>Genomic Encyclopedia of Type Strains, Phase I: The one thousand microbial genomes (KMG-I) project.</title>
        <authorList>
            <person name="Kyrpides N.C."/>
            <person name="Woyke T."/>
            <person name="Eisen J.A."/>
            <person name="Garrity G."/>
            <person name="Lilburn T.G."/>
            <person name="Beck B.J."/>
            <person name="Whitman W.B."/>
            <person name="Hugenholtz P."/>
            <person name="Klenk H.P."/>
        </authorList>
    </citation>
    <scope>NUCLEOTIDE SEQUENCE [LARGE SCALE GENOMIC DNA]</scope>
    <source>
        <strain evidence="2 3">DSM 45044</strain>
    </source>
</reference>
<dbReference type="RefSeq" id="WP_147136402.1">
    <property type="nucleotide sequence ID" value="NZ_BAABIJ010000001.1"/>
</dbReference>
<keyword evidence="2" id="KW-0238">DNA-binding</keyword>
<dbReference type="OrthoDB" id="122286at2"/>
<sequence length="108" mass="11772">MVDGLRMTPALAAVLTALLTEPDTPRYGMELITETGLPSGTLYPILRRLTLAGWVAASWEDVDPRDAGRPARRYYTLTPDGAEHARTELHALYRQISGVPGVGRPKTA</sequence>
<dbReference type="AlphaFoldDB" id="A0A562VEG7"/>
<organism evidence="2 3">
    <name type="scientific">Stackebrandtia albiflava</name>
    <dbReference type="NCBI Taxonomy" id="406432"/>
    <lineage>
        <taxon>Bacteria</taxon>
        <taxon>Bacillati</taxon>
        <taxon>Actinomycetota</taxon>
        <taxon>Actinomycetes</taxon>
        <taxon>Glycomycetales</taxon>
        <taxon>Glycomycetaceae</taxon>
        <taxon>Stackebrandtia</taxon>
    </lineage>
</organism>
<accession>A0A562VEG7</accession>
<dbReference type="GO" id="GO:0003677">
    <property type="term" value="F:DNA binding"/>
    <property type="evidence" value="ECO:0007669"/>
    <property type="project" value="UniProtKB-KW"/>
</dbReference>
<comment type="caution">
    <text evidence="2">The sequence shown here is derived from an EMBL/GenBank/DDBJ whole genome shotgun (WGS) entry which is preliminary data.</text>
</comment>
<dbReference type="EMBL" id="VLLL01000005">
    <property type="protein sequence ID" value="TWJ16270.1"/>
    <property type="molecule type" value="Genomic_DNA"/>
</dbReference>
<dbReference type="InterPro" id="IPR036390">
    <property type="entry name" value="WH_DNA-bd_sf"/>
</dbReference>
<dbReference type="Proteomes" id="UP000321617">
    <property type="component" value="Unassembled WGS sequence"/>
</dbReference>
<protein>
    <submittedName>
        <fullName evidence="2">DNA-binding PadR family transcriptional regulator</fullName>
    </submittedName>
</protein>
<dbReference type="InterPro" id="IPR005149">
    <property type="entry name" value="Tscrpt_reg_PadR_N"/>
</dbReference>
<dbReference type="Pfam" id="PF03551">
    <property type="entry name" value="PadR"/>
    <property type="match status" value="1"/>
</dbReference>
<name>A0A562VEG7_9ACTN</name>
<feature type="domain" description="Transcription regulator PadR N-terminal" evidence="1">
    <location>
        <begin position="24"/>
        <end position="84"/>
    </location>
</feature>
<keyword evidence="3" id="KW-1185">Reference proteome</keyword>
<dbReference type="PANTHER" id="PTHR33169:SF14">
    <property type="entry name" value="TRANSCRIPTIONAL REGULATOR RV3488"/>
    <property type="match status" value="1"/>
</dbReference>
<dbReference type="Gene3D" id="1.10.10.10">
    <property type="entry name" value="Winged helix-like DNA-binding domain superfamily/Winged helix DNA-binding domain"/>
    <property type="match status" value="1"/>
</dbReference>
<dbReference type="PANTHER" id="PTHR33169">
    <property type="entry name" value="PADR-FAMILY TRANSCRIPTIONAL REGULATOR"/>
    <property type="match status" value="1"/>
</dbReference>
<evidence type="ECO:0000313" key="3">
    <source>
        <dbReference type="Proteomes" id="UP000321617"/>
    </source>
</evidence>